<evidence type="ECO:0000313" key="14">
    <source>
        <dbReference type="EMBL" id="OWZ16529.1"/>
    </source>
</evidence>
<sequence>MTSHDNAVLVFKIATIITTVMMRISLLPDFNRWRKNRSTGDMSVMPCVLIFTNCYAVEFYAYAIDDYVPLFATSMLGVIMGAVLSCFFYHWAENKREVLMICVVSVLVCLTITIYSILALSEKTGQSRDSVGTTLGFTTIATTIGMYASPMATIIRVIRTKMATSMPFTMGAVNVLNSICWTIYAALVNNMFIMAPNIAGFVLGSTQMIVTYVYRPQIRTNILEASISNDIQTPSSVVVLTEHGCDSLECSKSTNFSAVRSPCRGESKSWREIRNSSRQ</sequence>
<evidence type="ECO:0000256" key="10">
    <source>
        <dbReference type="ARBA" id="ARBA00022989"/>
    </source>
</evidence>
<dbReference type="PANTHER" id="PTHR10791:SF30">
    <property type="entry name" value="SUGAR TRANSPORTER SWEET1"/>
    <property type="match status" value="1"/>
</dbReference>
<name>A0A225WHC7_9STRA</name>
<evidence type="ECO:0000256" key="2">
    <source>
        <dbReference type="ARBA" id="ARBA00004653"/>
    </source>
</evidence>
<evidence type="ECO:0000313" key="15">
    <source>
        <dbReference type="Proteomes" id="UP000198211"/>
    </source>
</evidence>
<keyword evidence="10 13" id="KW-1133">Transmembrane helix</keyword>
<evidence type="ECO:0000256" key="1">
    <source>
        <dbReference type="ARBA" id="ARBA00004651"/>
    </source>
</evidence>
<dbReference type="InterPro" id="IPR004316">
    <property type="entry name" value="SWEET_rpt"/>
</dbReference>
<dbReference type="PANTHER" id="PTHR10791">
    <property type="entry name" value="RAG1-ACTIVATING PROTEIN 1"/>
    <property type="match status" value="1"/>
</dbReference>
<feature type="transmembrane region" description="Helical" evidence="13">
    <location>
        <begin position="168"/>
        <end position="187"/>
    </location>
</feature>
<dbReference type="GO" id="GO:0005886">
    <property type="term" value="C:plasma membrane"/>
    <property type="evidence" value="ECO:0007669"/>
    <property type="project" value="UniProtKB-SubCell"/>
</dbReference>
<keyword evidence="9" id="KW-0677">Repeat</keyword>
<dbReference type="Proteomes" id="UP000198211">
    <property type="component" value="Unassembled WGS sequence"/>
</dbReference>
<keyword evidence="15" id="KW-1185">Reference proteome</keyword>
<evidence type="ECO:0000256" key="3">
    <source>
        <dbReference type="ARBA" id="ARBA00007809"/>
    </source>
</evidence>
<reference evidence="15" key="1">
    <citation type="submission" date="2017-03" db="EMBL/GenBank/DDBJ databases">
        <title>Phytopthora megakarya and P. palmivora, two closely related causual agents of cacao black pod achieved similar genome size and gene model numbers by different mechanisms.</title>
        <authorList>
            <person name="Ali S."/>
            <person name="Shao J."/>
            <person name="Larry D.J."/>
            <person name="Kronmiller B."/>
            <person name="Shen D."/>
            <person name="Strem M.D."/>
            <person name="Melnick R.L."/>
            <person name="Guiltinan M.J."/>
            <person name="Tyler B.M."/>
            <person name="Meinhardt L.W."/>
            <person name="Bailey B.A."/>
        </authorList>
    </citation>
    <scope>NUCLEOTIDE SEQUENCE [LARGE SCALE GENOMIC DNA]</scope>
    <source>
        <strain evidence="15">zdho120</strain>
    </source>
</reference>
<protein>
    <recommendedName>
        <fullName evidence="4">Sugar transporter SWEET1</fullName>
    </recommendedName>
</protein>
<evidence type="ECO:0000256" key="7">
    <source>
        <dbReference type="ARBA" id="ARBA00022597"/>
    </source>
</evidence>
<dbReference type="FunFam" id="1.20.1280.290:FF:000007">
    <property type="entry name" value="Bidirectional sugar transporter SWEET7"/>
    <property type="match status" value="1"/>
</dbReference>
<feature type="transmembrane region" description="Helical" evidence="13">
    <location>
        <begin position="6"/>
        <end position="24"/>
    </location>
</feature>
<comment type="subcellular location">
    <subcellularLocation>
        <location evidence="1">Cell membrane</location>
        <topology evidence="1">Multi-pass membrane protein</topology>
    </subcellularLocation>
    <subcellularLocation>
        <location evidence="2">Golgi apparatus membrane</location>
        <topology evidence="2">Multi-pass membrane protein</topology>
    </subcellularLocation>
</comment>
<feature type="transmembrane region" description="Helical" evidence="13">
    <location>
        <begin position="44"/>
        <end position="64"/>
    </location>
</feature>
<evidence type="ECO:0000256" key="12">
    <source>
        <dbReference type="ARBA" id="ARBA00023136"/>
    </source>
</evidence>
<dbReference type="GO" id="GO:0000139">
    <property type="term" value="C:Golgi membrane"/>
    <property type="evidence" value="ECO:0007669"/>
    <property type="project" value="UniProtKB-SubCell"/>
</dbReference>
<feature type="transmembrane region" description="Helical" evidence="13">
    <location>
        <begin position="98"/>
        <end position="118"/>
    </location>
</feature>
<feature type="transmembrane region" description="Helical" evidence="13">
    <location>
        <begin position="70"/>
        <end position="91"/>
    </location>
</feature>
<evidence type="ECO:0000256" key="13">
    <source>
        <dbReference type="SAM" id="Phobius"/>
    </source>
</evidence>
<accession>A0A225WHC7</accession>
<dbReference type="OrthoDB" id="409725at2759"/>
<evidence type="ECO:0000256" key="9">
    <source>
        <dbReference type="ARBA" id="ARBA00022737"/>
    </source>
</evidence>
<keyword evidence="6" id="KW-1003">Cell membrane</keyword>
<dbReference type="FunFam" id="1.20.1280.290:FF:000004">
    <property type="entry name" value="Sugar transporter SWEET"/>
    <property type="match status" value="1"/>
</dbReference>
<dbReference type="EMBL" id="NBNE01000916">
    <property type="protein sequence ID" value="OWZ16529.1"/>
    <property type="molecule type" value="Genomic_DNA"/>
</dbReference>
<comment type="similarity">
    <text evidence="3">Belongs to the SWEET sugar transporter family.</text>
</comment>
<organism evidence="14 15">
    <name type="scientific">Phytophthora megakarya</name>
    <dbReference type="NCBI Taxonomy" id="4795"/>
    <lineage>
        <taxon>Eukaryota</taxon>
        <taxon>Sar</taxon>
        <taxon>Stramenopiles</taxon>
        <taxon>Oomycota</taxon>
        <taxon>Peronosporomycetes</taxon>
        <taxon>Peronosporales</taxon>
        <taxon>Peronosporaceae</taxon>
        <taxon>Phytophthora</taxon>
    </lineage>
</organism>
<dbReference type="Gene3D" id="1.20.1280.290">
    <property type="match status" value="2"/>
</dbReference>
<gene>
    <name evidence="14" type="ORF">PHMEG_0009670</name>
</gene>
<feature type="transmembrane region" description="Helical" evidence="13">
    <location>
        <begin position="130"/>
        <end position="148"/>
    </location>
</feature>
<dbReference type="STRING" id="4795.A0A225WHC7"/>
<keyword evidence="5" id="KW-0813">Transport</keyword>
<keyword evidence="8 13" id="KW-0812">Transmembrane</keyword>
<dbReference type="Pfam" id="PF03083">
    <property type="entry name" value="MtN3_slv"/>
    <property type="match status" value="2"/>
</dbReference>
<evidence type="ECO:0000256" key="6">
    <source>
        <dbReference type="ARBA" id="ARBA00022475"/>
    </source>
</evidence>
<evidence type="ECO:0000256" key="8">
    <source>
        <dbReference type="ARBA" id="ARBA00022692"/>
    </source>
</evidence>
<proteinExistence type="inferred from homology"/>
<keyword evidence="12 13" id="KW-0472">Membrane</keyword>
<comment type="caution">
    <text evidence="14">The sequence shown here is derived from an EMBL/GenBank/DDBJ whole genome shotgun (WGS) entry which is preliminary data.</text>
</comment>
<dbReference type="GO" id="GO:0051119">
    <property type="term" value="F:sugar transmembrane transporter activity"/>
    <property type="evidence" value="ECO:0007669"/>
    <property type="project" value="InterPro"/>
</dbReference>
<keyword evidence="11" id="KW-0333">Golgi apparatus</keyword>
<dbReference type="AlphaFoldDB" id="A0A225WHC7"/>
<dbReference type="InterPro" id="IPR047664">
    <property type="entry name" value="SWEET"/>
</dbReference>
<evidence type="ECO:0000256" key="11">
    <source>
        <dbReference type="ARBA" id="ARBA00023034"/>
    </source>
</evidence>
<keyword evidence="7" id="KW-0762">Sugar transport</keyword>
<feature type="transmembrane region" description="Helical" evidence="13">
    <location>
        <begin position="193"/>
        <end position="214"/>
    </location>
</feature>
<evidence type="ECO:0000256" key="4">
    <source>
        <dbReference type="ARBA" id="ARBA00021741"/>
    </source>
</evidence>
<evidence type="ECO:0000256" key="5">
    <source>
        <dbReference type="ARBA" id="ARBA00022448"/>
    </source>
</evidence>